<feature type="transmembrane region" description="Helical" evidence="10">
    <location>
        <begin position="390"/>
        <end position="410"/>
    </location>
</feature>
<keyword evidence="9" id="KW-0407">Ion channel</keyword>
<evidence type="ECO:0000256" key="3">
    <source>
        <dbReference type="ARBA" id="ARBA00022692"/>
    </source>
</evidence>
<organism evidence="12">
    <name type="scientific">mine drainage metagenome</name>
    <dbReference type="NCBI Taxonomy" id="410659"/>
    <lineage>
        <taxon>unclassified sequences</taxon>
        <taxon>metagenomes</taxon>
        <taxon>ecological metagenomes</taxon>
    </lineage>
</organism>
<dbReference type="AlphaFoldDB" id="A0A1J5SAB2"/>
<evidence type="ECO:0000256" key="7">
    <source>
        <dbReference type="ARBA" id="ARBA00023173"/>
    </source>
</evidence>
<keyword evidence="8" id="KW-0868">Chloride</keyword>
<feature type="transmembrane region" description="Helical" evidence="10">
    <location>
        <begin position="258"/>
        <end position="281"/>
    </location>
</feature>
<evidence type="ECO:0000256" key="6">
    <source>
        <dbReference type="ARBA" id="ARBA00023136"/>
    </source>
</evidence>
<evidence type="ECO:0000256" key="9">
    <source>
        <dbReference type="ARBA" id="ARBA00023303"/>
    </source>
</evidence>
<keyword evidence="5" id="KW-0406">Ion transport</keyword>
<evidence type="ECO:0000256" key="5">
    <source>
        <dbReference type="ARBA" id="ARBA00023065"/>
    </source>
</evidence>
<dbReference type="EMBL" id="MLJW01000052">
    <property type="protein sequence ID" value="OIR05122.1"/>
    <property type="molecule type" value="Genomic_DNA"/>
</dbReference>
<evidence type="ECO:0000256" key="1">
    <source>
        <dbReference type="ARBA" id="ARBA00004141"/>
    </source>
</evidence>
<dbReference type="SUPFAM" id="SSF54631">
    <property type="entry name" value="CBS-domain pair"/>
    <property type="match status" value="1"/>
</dbReference>
<comment type="subcellular location">
    <subcellularLocation>
        <location evidence="1">Membrane</location>
        <topology evidence="1">Multi-pass membrane protein</topology>
    </subcellularLocation>
</comment>
<dbReference type="Gene3D" id="1.10.3080.10">
    <property type="entry name" value="Clc chloride channel"/>
    <property type="match status" value="1"/>
</dbReference>
<dbReference type="Pfam" id="PF00571">
    <property type="entry name" value="CBS"/>
    <property type="match status" value="2"/>
</dbReference>
<proteinExistence type="predicted"/>
<keyword evidence="6 10" id="KW-0472">Membrane</keyword>
<dbReference type="GO" id="GO:0034707">
    <property type="term" value="C:chloride channel complex"/>
    <property type="evidence" value="ECO:0007669"/>
    <property type="project" value="UniProtKB-KW"/>
</dbReference>
<comment type="caution">
    <text evidence="12">The sequence shown here is derived from an EMBL/GenBank/DDBJ whole genome shotgun (WGS) entry which is preliminary data.</text>
</comment>
<gene>
    <name evidence="12" type="primary">clcA_5</name>
    <name evidence="12" type="ORF">GALL_126800</name>
</gene>
<accession>A0A1J5SAB2</accession>
<dbReference type="PROSITE" id="PS51371">
    <property type="entry name" value="CBS"/>
    <property type="match status" value="2"/>
</dbReference>
<feature type="domain" description="CBS" evidence="11">
    <location>
        <begin position="440"/>
        <end position="503"/>
    </location>
</feature>
<dbReference type="PRINTS" id="PR00762">
    <property type="entry name" value="CLCHANNEL"/>
</dbReference>
<feature type="transmembrane region" description="Helical" evidence="10">
    <location>
        <begin position="47"/>
        <end position="66"/>
    </location>
</feature>
<dbReference type="InterPro" id="IPR050368">
    <property type="entry name" value="ClC-type_chloride_channel"/>
</dbReference>
<dbReference type="CDD" id="cd02205">
    <property type="entry name" value="CBS_pair_SF"/>
    <property type="match status" value="1"/>
</dbReference>
<feature type="transmembrane region" description="Helical" evidence="10">
    <location>
        <begin position="145"/>
        <end position="169"/>
    </location>
</feature>
<dbReference type="SMART" id="SM00116">
    <property type="entry name" value="CBS"/>
    <property type="match status" value="2"/>
</dbReference>
<evidence type="ECO:0000256" key="4">
    <source>
        <dbReference type="ARBA" id="ARBA00022989"/>
    </source>
</evidence>
<evidence type="ECO:0000259" key="11">
    <source>
        <dbReference type="PROSITE" id="PS51371"/>
    </source>
</evidence>
<keyword evidence="2" id="KW-0813">Transport</keyword>
<dbReference type="PANTHER" id="PTHR43427">
    <property type="entry name" value="CHLORIDE CHANNEL PROTEIN CLC-E"/>
    <property type="match status" value="1"/>
</dbReference>
<dbReference type="InterPro" id="IPR046342">
    <property type="entry name" value="CBS_dom_sf"/>
</dbReference>
<feature type="transmembrane region" description="Helical" evidence="10">
    <location>
        <begin position="353"/>
        <end position="378"/>
    </location>
</feature>
<feature type="transmembrane region" description="Helical" evidence="10">
    <location>
        <begin position="218"/>
        <end position="238"/>
    </location>
</feature>
<feature type="domain" description="CBS" evidence="11">
    <location>
        <begin position="509"/>
        <end position="565"/>
    </location>
</feature>
<keyword evidence="7" id="KW-0869">Chloride channel</keyword>
<dbReference type="InterPro" id="IPR001807">
    <property type="entry name" value="ClC"/>
</dbReference>
<dbReference type="InterPro" id="IPR000644">
    <property type="entry name" value="CBS_dom"/>
</dbReference>
<dbReference type="Gene3D" id="3.10.580.10">
    <property type="entry name" value="CBS-domain"/>
    <property type="match status" value="1"/>
</dbReference>
<keyword evidence="4 10" id="KW-1133">Transmembrane helix</keyword>
<name>A0A1J5SAB2_9ZZZZ</name>
<dbReference type="PANTHER" id="PTHR43427:SF6">
    <property type="entry name" value="CHLORIDE CHANNEL PROTEIN CLC-E"/>
    <property type="match status" value="1"/>
</dbReference>
<evidence type="ECO:0000256" key="2">
    <source>
        <dbReference type="ARBA" id="ARBA00022448"/>
    </source>
</evidence>
<dbReference type="SUPFAM" id="SSF81340">
    <property type="entry name" value="Clc chloride channel"/>
    <property type="match status" value="1"/>
</dbReference>
<keyword evidence="3 10" id="KW-0812">Transmembrane</keyword>
<feature type="transmembrane region" description="Helical" evidence="10">
    <location>
        <begin position="321"/>
        <end position="341"/>
    </location>
</feature>
<feature type="transmembrane region" description="Helical" evidence="10">
    <location>
        <begin position="181"/>
        <end position="206"/>
    </location>
</feature>
<evidence type="ECO:0000256" key="10">
    <source>
        <dbReference type="SAM" id="Phobius"/>
    </source>
</evidence>
<feature type="transmembrane region" description="Helical" evidence="10">
    <location>
        <begin position="7"/>
        <end position="35"/>
    </location>
</feature>
<evidence type="ECO:0000313" key="12">
    <source>
        <dbReference type="EMBL" id="OIR05122.1"/>
    </source>
</evidence>
<dbReference type="Pfam" id="PF00654">
    <property type="entry name" value="Voltage_CLC"/>
    <property type="match status" value="1"/>
</dbReference>
<sequence>MSVLGGLLGMAAAVIAWLLYRLIGLITNLVFFLHWGYGQRVITTGHVGWLVVLIPAAGGAVVGLMARYGSSQIRGHGIPEAMEAVLFKQSRIEPRVAVLKPISAAIAIGTGGPFGAEGPIIQTGGAAGSVLGQWLGLSSNERKTLLAAGAGAGMAATFSTPLAGVILAIELLLFEYKPRSFIPLVIATTLATTVRFLLLGPGAMFTVGHPDFGVHHALLVYPWYVLLGVCSGLAAVAFSKALYWTEDQYAKLPVSPFWWPAIGGLGLGLIGLFVPRVLGVGYESISQILNDRLALTVLLLVVIAKPLALLISLGSGTSGGLLAPMFMTGAGFGCLFAHVVNHFVPASALSPSACALVAMAAFFGAAARAPFTLIVFVFEITRNYESVLPLMLVVAVAEVVTLLLMGRSTIMTEKLIRRGRLVNQDYEADVFQRITVGQVMERDPVTLPADMTVHELSSRIAGCEPAVARSSAYLLADPEGRLAGLITRGDVLKSLERDPSGSSTLAEAGTAHPEVARPDELVSEALDRMLDRDCGRLPVVAPEDPGRIIGYLGRSAVLRARLHAR</sequence>
<dbReference type="GO" id="GO:0005254">
    <property type="term" value="F:chloride channel activity"/>
    <property type="evidence" value="ECO:0007669"/>
    <property type="project" value="UniProtKB-KW"/>
</dbReference>
<feature type="transmembrane region" description="Helical" evidence="10">
    <location>
        <begin position="293"/>
        <end position="315"/>
    </location>
</feature>
<protein>
    <submittedName>
        <fullName evidence="12">H(+)/Cl(-) exchange transporter ClcA</fullName>
    </submittedName>
</protein>
<reference evidence="12" key="1">
    <citation type="submission" date="2016-10" db="EMBL/GenBank/DDBJ databases">
        <title>Sequence of Gallionella enrichment culture.</title>
        <authorList>
            <person name="Poehlein A."/>
            <person name="Muehling M."/>
            <person name="Daniel R."/>
        </authorList>
    </citation>
    <scope>NUCLEOTIDE SEQUENCE</scope>
</reference>
<dbReference type="InterPro" id="IPR014743">
    <property type="entry name" value="Cl-channel_core"/>
</dbReference>
<dbReference type="CDD" id="cd00400">
    <property type="entry name" value="Voltage_gated_ClC"/>
    <property type="match status" value="1"/>
</dbReference>
<evidence type="ECO:0000256" key="8">
    <source>
        <dbReference type="ARBA" id="ARBA00023214"/>
    </source>
</evidence>